<name>A0A174CKV3_9FIRM</name>
<gene>
    <name evidence="2" type="ORF">ERS852478_01964</name>
</gene>
<dbReference type="RefSeq" id="WP_008703609.1">
    <property type="nucleotide sequence ID" value="NZ_BTHH01000012.1"/>
</dbReference>
<evidence type="ECO:0000313" key="2">
    <source>
        <dbReference type="EMBL" id="CUO13873.1"/>
    </source>
</evidence>
<dbReference type="SUPFAM" id="SSF52467">
    <property type="entry name" value="DHS-like NAD/FAD-binding domain"/>
    <property type="match status" value="1"/>
</dbReference>
<feature type="domain" description="NAD(+) hydrolase ThsA Sir2/TIR-associating SLOG" evidence="1">
    <location>
        <begin position="267"/>
        <end position="472"/>
    </location>
</feature>
<proteinExistence type="predicted"/>
<accession>A0A174CKV3</accession>
<evidence type="ECO:0000259" key="1">
    <source>
        <dbReference type="Pfam" id="PF18185"/>
    </source>
</evidence>
<reference evidence="2 3" key="1">
    <citation type="submission" date="2015-09" db="EMBL/GenBank/DDBJ databases">
        <authorList>
            <consortium name="Pathogen Informatics"/>
        </authorList>
    </citation>
    <scope>NUCLEOTIDE SEQUENCE [LARGE SCALE GENOMIC DNA]</scope>
    <source>
        <strain evidence="2 3">2789STDY5834863</strain>
    </source>
</reference>
<protein>
    <recommendedName>
        <fullName evidence="1">NAD(+) hydrolase ThsA Sir2/TIR-associating SLOG domain-containing protein</fullName>
    </recommendedName>
</protein>
<dbReference type="InterPro" id="IPR041486">
    <property type="entry name" value="ThsA_STALD"/>
</dbReference>
<dbReference type="Proteomes" id="UP000095431">
    <property type="component" value="Unassembled WGS sequence"/>
</dbReference>
<dbReference type="Pfam" id="PF13289">
    <property type="entry name" value="SIR2_2"/>
    <property type="match status" value="1"/>
</dbReference>
<dbReference type="AlphaFoldDB" id="A0A174CKV3"/>
<dbReference type="Pfam" id="PF18185">
    <property type="entry name" value="STALD"/>
    <property type="match status" value="1"/>
</dbReference>
<sequence length="481" mass="55147">MSSIYERLLTKTADQLPHFYKKFSDQIINNEASLFIGAGVSRNSGYPGWADLLSECAEELNVDLNKIDLYSLAQYYANEHSDSDLRSIINNKINKIPQESNLLLNSLLEIGFNSIWTTNYDKSIETELGKKCIPHNIIVNDKNLASIDCHDKVNIYKMNGDISEPINMILTKNDYEHYLKKHPLFLTFLKRELVSNTFLFIGYSFSDALVLDCLCSIQEFLGGSMEGHYAIMYIDENVSQDFYYFVEDLKKRYNITCLCASKDGMLNIINCLNGKTKEKKVFISGSYDSVTENTNNFADKLSCALVNHLYNSGYRISTGVGKRLGTYITGYANQYLAERNISNTPKYLSMRPFPFHMNLSEEKKETYRKLMQRDCSAAIFLFGQSRNMNKAGMFDDNIAHFSTGTYQEFQIAKANNFVIIPVGATGYEANIIWKEVKANINQFYYLSKKIDILRYETEPQKISEVIVNILNSVTEYRCIKQ</sequence>
<dbReference type="InterPro" id="IPR029035">
    <property type="entry name" value="DHS-like_NAD/FAD-binding_dom"/>
</dbReference>
<organism evidence="2 3">
    <name type="scientific">Blautia wexlerae</name>
    <dbReference type="NCBI Taxonomy" id="418240"/>
    <lineage>
        <taxon>Bacteria</taxon>
        <taxon>Bacillati</taxon>
        <taxon>Bacillota</taxon>
        <taxon>Clostridia</taxon>
        <taxon>Lachnospirales</taxon>
        <taxon>Lachnospiraceae</taxon>
        <taxon>Blautia</taxon>
    </lineage>
</organism>
<evidence type="ECO:0000313" key="3">
    <source>
        <dbReference type="Proteomes" id="UP000095431"/>
    </source>
</evidence>
<dbReference type="EMBL" id="CYZN01000011">
    <property type="protein sequence ID" value="CUO13873.1"/>
    <property type="molecule type" value="Genomic_DNA"/>
</dbReference>